<dbReference type="GO" id="GO:0006120">
    <property type="term" value="P:mitochondrial electron transport, NADH to ubiquinone"/>
    <property type="evidence" value="ECO:0007669"/>
    <property type="project" value="InterPro"/>
</dbReference>
<evidence type="ECO:0000256" key="1">
    <source>
        <dbReference type="ARBA" id="ARBA00004448"/>
    </source>
</evidence>
<protein>
    <recommendedName>
        <fullName evidence="4 17">NADH-ubiquinone oxidoreductase chain 2</fullName>
        <ecNumber evidence="3 17">7.1.1.2</ecNumber>
    </recommendedName>
</protein>
<dbReference type="Pfam" id="PF00361">
    <property type="entry name" value="Proton_antipo_M"/>
    <property type="match status" value="1"/>
</dbReference>
<dbReference type="GO" id="GO:0005743">
    <property type="term" value="C:mitochondrial inner membrane"/>
    <property type="evidence" value="ECO:0007669"/>
    <property type="project" value="UniProtKB-SubCell"/>
</dbReference>
<evidence type="ECO:0000256" key="9">
    <source>
        <dbReference type="ARBA" id="ARBA00022967"/>
    </source>
</evidence>
<evidence type="ECO:0000256" key="12">
    <source>
        <dbReference type="ARBA" id="ARBA00023027"/>
    </source>
</evidence>
<evidence type="ECO:0000256" key="4">
    <source>
        <dbReference type="ARBA" id="ARBA00021008"/>
    </source>
</evidence>
<evidence type="ECO:0000256" key="2">
    <source>
        <dbReference type="ARBA" id="ARBA00007012"/>
    </source>
</evidence>
<evidence type="ECO:0000259" key="18">
    <source>
        <dbReference type="Pfam" id="PF00361"/>
    </source>
</evidence>
<evidence type="ECO:0000256" key="16">
    <source>
        <dbReference type="ARBA" id="ARBA00049551"/>
    </source>
</evidence>
<evidence type="ECO:0000256" key="3">
    <source>
        <dbReference type="ARBA" id="ARBA00012944"/>
    </source>
</evidence>
<evidence type="ECO:0000313" key="19">
    <source>
        <dbReference type="EMBL" id="WNS64799.1"/>
    </source>
</evidence>
<feature type="transmembrane region" description="Helical" evidence="17">
    <location>
        <begin position="142"/>
        <end position="160"/>
    </location>
</feature>
<comment type="subcellular location">
    <subcellularLocation>
        <location evidence="1 17">Mitochondrion inner membrane</location>
        <topology evidence="1 17">Multi-pass membrane protein</topology>
    </subcellularLocation>
</comment>
<feature type="transmembrane region" description="Helical" evidence="17">
    <location>
        <begin position="80"/>
        <end position="105"/>
    </location>
</feature>
<feature type="domain" description="NADH:quinone oxidoreductase/Mrp antiporter transmembrane" evidence="18">
    <location>
        <begin position="19"/>
        <end position="277"/>
    </location>
</feature>
<reference evidence="19" key="1">
    <citation type="submission" date="2023-01" db="EMBL/GenBank/DDBJ databases">
        <title>The first mitochondrial genomes of the family Salifidae (Clitellata: Annelida), insights into species diversity and phylogenetic relationship of Barbronia within Suborder Erpobdelliformes.</title>
        <authorList>
            <person name="Liu Y."/>
            <person name="Fu X."/>
            <person name="Wang Y."/>
            <person name="Liu J."/>
            <person name="Liu Y."/>
            <person name="Li C."/>
            <person name="Dong J."/>
        </authorList>
    </citation>
    <scope>NUCLEOTIDE SEQUENCE</scope>
    <source>
        <strain evidence="19">LYKG002</strain>
    </source>
</reference>
<keyword evidence="13 17" id="KW-0830">Ubiquinone</keyword>
<proteinExistence type="inferred from homology"/>
<evidence type="ECO:0000256" key="10">
    <source>
        <dbReference type="ARBA" id="ARBA00022982"/>
    </source>
</evidence>
<organism evidence="19">
    <name type="scientific">Barbronia cf. gwalagwalensis LYKG002</name>
    <dbReference type="NCBI Taxonomy" id="3021307"/>
    <lineage>
        <taxon>Eukaryota</taxon>
        <taxon>Metazoa</taxon>
        <taxon>Spiralia</taxon>
        <taxon>Lophotrochozoa</taxon>
        <taxon>Annelida</taxon>
        <taxon>Clitellata</taxon>
        <taxon>Hirudinea</taxon>
        <taxon>Hirudinida</taxon>
        <taxon>Erpobdelliformes</taxon>
        <taxon>Salifidae</taxon>
        <taxon>Barbronia</taxon>
    </lineage>
</organism>
<feature type="transmembrane region" description="Helical" evidence="17">
    <location>
        <begin position="256"/>
        <end position="283"/>
    </location>
</feature>
<dbReference type="PANTHER" id="PTHR46552">
    <property type="entry name" value="NADH-UBIQUINONE OXIDOREDUCTASE CHAIN 2"/>
    <property type="match status" value="1"/>
</dbReference>
<feature type="transmembrane region" description="Helical" evidence="17">
    <location>
        <begin position="167"/>
        <end position="187"/>
    </location>
</feature>
<feature type="transmembrane region" description="Helical" evidence="17">
    <location>
        <begin position="193"/>
        <end position="214"/>
    </location>
</feature>
<dbReference type="EMBL" id="OQ339201">
    <property type="protein sequence ID" value="WNS64799.1"/>
    <property type="molecule type" value="Genomic_DNA"/>
</dbReference>
<comment type="similarity">
    <text evidence="2 17">Belongs to the complex I subunit 2 family.</text>
</comment>
<keyword evidence="9 17" id="KW-1278">Translocase</keyword>
<evidence type="ECO:0000256" key="8">
    <source>
        <dbReference type="ARBA" id="ARBA00022792"/>
    </source>
</evidence>
<keyword evidence="6 17" id="KW-0679">Respiratory chain</keyword>
<name>A0AA96MNW0_9ANNE</name>
<sequence length="332" mass="38162">MTLMSSMIMIISTIMALSSSNWLCLWVSMELNMFSFLPIMLMTKTNMECEATVKYFINQAVASAMMIMTSFMMWNKLNPMVAIMPMLLILSILLKLGSSPCYIWFPSVMKALSWSQSMILATWQKIAPMMIIIFNIKPLQMFMVAVVLLNIFIGGWLGMNQTNMRSLLAYSSIAHMGWMLAPYSFNLTVSSSYYFYMYLIITLPIFLIMTMYSMNTTTNTSLLMNMPLYMQLSFMLMVLSIAGLPPLSGFLPKLMIIFIISSYSNIILFLMLLMSLMSLYFYLNISFSILMSMKQTYNKESYSSMTYYSVMTTMMFTPAILLLYAMTMLNKS</sequence>
<dbReference type="EC" id="7.1.1.2" evidence="3 17"/>
<keyword evidence="11 17" id="KW-1133">Transmembrane helix</keyword>
<feature type="transmembrane region" description="Helical" evidence="17">
    <location>
        <begin position="55"/>
        <end position="74"/>
    </location>
</feature>
<dbReference type="PRINTS" id="PR01436">
    <property type="entry name" value="NADHDHGNASE2"/>
</dbReference>
<dbReference type="GO" id="GO:0008137">
    <property type="term" value="F:NADH dehydrogenase (ubiquinone) activity"/>
    <property type="evidence" value="ECO:0007669"/>
    <property type="project" value="UniProtKB-EC"/>
</dbReference>
<keyword evidence="12 17" id="KW-0520">NAD</keyword>
<keyword evidence="8 17" id="KW-0999">Mitochondrion inner membrane</keyword>
<geneLocation type="mitochondrion" evidence="19"/>
<evidence type="ECO:0000256" key="15">
    <source>
        <dbReference type="ARBA" id="ARBA00023136"/>
    </source>
</evidence>
<evidence type="ECO:0000256" key="17">
    <source>
        <dbReference type="RuleBase" id="RU003403"/>
    </source>
</evidence>
<keyword evidence="15 17" id="KW-0472">Membrane</keyword>
<dbReference type="InterPro" id="IPR001750">
    <property type="entry name" value="ND/Mrp_TM"/>
</dbReference>
<dbReference type="AlphaFoldDB" id="A0AA96MNW0"/>
<evidence type="ECO:0000256" key="14">
    <source>
        <dbReference type="ARBA" id="ARBA00023128"/>
    </source>
</evidence>
<dbReference type="InterPro" id="IPR050175">
    <property type="entry name" value="Complex_I_Subunit_2"/>
</dbReference>
<accession>A0AA96MNW0</accession>
<evidence type="ECO:0000256" key="6">
    <source>
        <dbReference type="ARBA" id="ARBA00022660"/>
    </source>
</evidence>
<evidence type="ECO:0000256" key="13">
    <source>
        <dbReference type="ARBA" id="ARBA00023075"/>
    </source>
</evidence>
<dbReference type="PANTHER" id="PTHR46552:SF1">
    <property type="entry name" value="NADH-UBIQUINONE OXIDOREDUCTASE CHAIN 2"/>
    <property type="match status" value="1"/>
</dbReference>
<comment type="catalytic activity">
    <reaction evidence="16 17">
        <text>a ubiquinone + NADH + 5 H(+)(in) = a ubiquinol + NAD(+) + 4 H(+)(out)</text>
        <dbReference type="Rhea" id="RHEA:29091"/>
        <dbReference type="Rhea" id="RHEA-COMP:9565"/>
        <dbReference type="Rhea" id="RHEA-COMP:9566"/>
        <dbReference type="ChEBI" id="CHEBI:15378"/>
        <dbReference type="ChEBI" id="CHEBI:16389"/>
        <dbReference type="ChEBI" id="CHEBI:17976"/>
        <dbReference type="ChEBI" id="CHEBI:57540"/>
        <dbReference type="ChEBI" id="CHEBI:57945"/>
        <dbReference type="EC" id="7.1.1.2"/>
    </reaction>
</comment>
<comment type="function">
    <text evidence="17">Core subunit of the mitochondrial membrane respiratory chain NADH dehydrogenase (Complex I) which catalyzes electron transfer from NADH through the respiratory chain, using ubiquinone as an electron acceptor. Essential for the catalytic activity and assembly of complex I.</text>
</comment>
<evidence type="ECO:0000256" key="5">
    <source>
        <dbReference type="ARBA" id="ARBA00022448"/>
    </source>
</evidence>
<keyword evidence="10 17" id="KW-0249">Electron transport</keyword>
<gene>
    <name evidence="19" type="primary">ND2</name>
</gene>
<keyword evidence="14 17" id="KW-0496">Mitochondrion</keyword>
<keyword evidence="5" id="KW-0813">Transport</keyword>
<dbReference type="InterPro" id="IPR003917">
    <property type="entry name" value="NADH_UbQ_OxRdtase_chain2"/>
</dbReference>
<feature type="transmembrane region" description="Helical" evidence="17">
    <location>
        <begin position="117"/>
        <end position="136"/>
    </location>
</feature>
<feature type="transmembrane region" description="Helical" evidence="17">
    <location>
        <begin position="304"/>
        <end position="326"/>
    </location>
</feature>
<keyword evidence="7 17" id="KW-0812">Transmembrane</keyword>
<feature type="transmembrane region" description="Helical" evidence="17">
    <location>
        <begin position="226"/>
        <end position="244"/>
    </location>
</feature>
<evidence type="ECO:0000256" key="11">
    <source>
        <dbReference type="ARBA" id="ARBA00022989"/>
    </source>
</evidence>
<evidence type="ECO:0000256" key="7">
    <source>
        <dbReference type="ARBA" id="ARBA00022692"/>
    </source>
</evidence>